<accession>A0A8J4V9K0</accession>
<proteinExistence type="predicted"/>
<keyword evidence="3" id="KW-1185">Reference proteome</keyword>
<protein>
    <submittedName>
        <fullName evidence="2">Uncharacterized protein</fullName>
    </submittedName>
</protein>
<evidence type="ECO:0000313" key="2">
    <source>
        <dbReference type="EMBL" id="KAF3946480.1"/>
    </source>
</evidence>
<evidence type="ECO:0000256" key="1">
    <source>
        <dbReference type="SAM" id="MobiDB-lite"/>
    </source>
</evidence>
<feature type="compositionally biased region" description="Basic residues" evidence="1">
    <location>
        <begin position="123"/>
        <end position="132"/>
    </location>
</feature>
<dbReference type="OrthoDB" id="1698201at2759"/>
<feature type="region of interest" description="Disordered" evidence="1">
    <location>
        <begin position="83"/>
        <end position="132"/>
    </location>
</feature>
<organism evidence="2 3">
    <name type="scientific">Castanea mollissima</name>
    <name type="common">Chinese chestnut</name>
    <dbReference type="NCBI Taxonomy" id="60419"/>
    <lineage>
        <taxon>Eukaryota</taxon>
        <taxon>Viridiplantae</taxon>
        <taxon>Streptophyta</taxon>
        <taxon>Embryophyta</taxon>
        <taxon>Tracheophyta</taxon>
        <taxon>Spermatophyta</taxon>
        <taxon>Magnoliopsida</taxon>
        <taxon>eudicotyledons</taxon>
        <taxon>Gunneridae</taxon>
        <taxon>Pentapetalae</taxon>
        <taxon>rosids</taxon>
        <taxon>fabids</taxon>
        <taxon>Fagales</taxon>
        <taxon>Fagaceae</taxon>
        <taxon>Castanea</taxon>
    </lineage>
</organism>
<dbReference type="AlphaFoldDB" id="A0A8J4V9K0"/>
<comment type="caution">
    <text evidence="2">The sequence shown here is derived from an EMBL/GenBank/DDBJ whole genome shotgun (WGS) entry which is preliminary data.</text>
</comment>
<gene>
    <name evidence="2" type="ORF">CMV_027257</name>
</gene>
<dbReference type="Proteomes" id="UP000737018">
    <property type="component" value="Unassembled WGS sequence"/>
</dbReference>
<name>A0A8J4V9K0_9ROSI</name>
<feature type="compositionally biased region" description="Basic and acidic residues" evidence="1">
    <location>
        <begin position="94"/>
        <end position="122"/>
    </location>
</feature>
<evidence type="ECO:0000313" key="3">
    <source>
        <dbReference type="Proteomes" id="UP000737018"/>
    </source>
</evidence>
<sequence length="148" mass="16499">KFIYAVSKGFDPDSDRVKVGIANQTTMLKGETEEIGKLVESTMMHKYGVENINEHFIGFNNICDATQHGELVEKENFLPESPLTVGVTAGASNPDKKGNGRSSKDRYDRHDRADRHERDGSKRRYGSPKRSRSPVRLFVLGCSSAQVV</sequence>
<reference evidence="2" key="1">
    <citation type="submission" date="2020-03" db="EMBL/GenBank/DDBJ databases">
        <title>Castanea mollissima Vanexum genome sequencing.</title>
        <authorList>
            <person name="Staton M."/>
        </authorList>
    </citation>
    <scope>NUCLEOTIDE SEQUENCE</scope>
    <source>
        <tissue evidence="2">Leaf</tissue>
    </source>
</reference>
<dbReference type="PANTHER" id="PTHR31619:SF5">
    <property type="entry name" value="4-HYDROXY-3-METHYLBUT-2-ENYL DIPHOSPHATE REDUCTASE, CHLOROPLASTIC"/>
    <property type="match status" value="1"/>
</dbReference>
<dbReference type="PANTHER" id="PTHR31619">
    <property type="entry name" value="4-HYDROXY-3-METHYLBUT-2-ENYL DIPHOSPHATE REDUCTASE, CHLOROPLASTIC"/>
    <property type="match status" value="1"/>
</dbReference>
<feature type="non-terminal residue" evidence="2">
    <location>
        <position position="1"/>
    </location>
</feature>
<dbReference type="EMBL" id="JRKL02009129">
    <property type="protein sequence ID" value="KAF3946480.1"/>
    <property type="molecule type" value="Genomic_DNA"/>
</dbReference>